<evidence type="ECO:0000256" key="1">
    <source>
        <dbReference type="ARBA" id="ARBA00008683"/>
    </source>
</evidence>
<dbReference type="AlphaFoldDB" id="A0A2N7VPU5"/>
<dbReference type="PANTHER" id="PTHR42987:SF7">
    <property type="entry name" value="SIGNAL PEPTIDE PEPTIDASE SPPA-RELATED"/>
    <property type="match status" value="1"/>
</dbReference>
<protein>
    <submittedName>
        <fullName evidence="3">Peptidase S49</fullName>
    </submittedName>
</protein>
<dbReference type="GO" id="GO:0008233">
    <property type="term" value="F:peptidase activity"/>
    <property type="evidence" value="ECO:0007669"/>
    <property type="project" value="InterPro"/>
</dbReference>
<name>A0A2N7VPU5_9BURK</name>
<sequence>MQPSIAELIAGPWAIVPNRLQFVRAALEASAAGHGLDSTPHARIYGAISARNCRPTGNGAIAVLPLYGVLAQRTDARGEALGFVSLWRFTQAFRAALADDSVGGILLDIDSPGGSVYGVAEVAEEICRARERKPIFAIANSLAAAGAYWLASAASEVYVTSGGEVGSIGIVAAHQNLSRSLERAGISTTLIKAGNYKTESSPFAPLNADARQHIQSRVNEYHRMFVDAVAKHRGVTASMVHQGYGQGRVLDAQTAKHEGMVDGVTTLDEVVRRLAQRIGRDKTIRVPSRAATLQERAWVISALSRPSLTGESRKATYDATARHREIDLLAL</sequence>
<dbReference type="EMBL" id="PNYA01000012">
    <property type="protein sequence ID" value="PMS19190.1"/>
    <property type="molecule type" value="Genomic_DNA"/>
</dbReference>
<dbReference type="OrthoDB" id="6999246at2"/>
<keyword evidence="4" id="KW-1185">Reference proteome</keyword>
<dbReference type="Gene3D" id="6.20.330.10">
    <property type="match status" value="1"/>
</dbReference>
<comment type="caution">
    <text evidence="3">The sequence shown here is derived from an EMBL/GenBank/DDBJ whole genome shotgun (WGS) entry which is preliminary data.</text>
</comment>
<dbReference type="InterPro" id="IPR029045">
    <property type="entry name" value="ClpP/crotonase-like_dom_sf"/>
</dbReference>
<dbReference type="GO" id="GO:0006508">
    <property type="term" value="P:proteolysis"/>
    <property type="evidence" value="ECO:0007669"/>
    <property type="project" value="InterPro"/>
</dbReference>
<dbReference type="Proteomes" id="UP000235616">
    <property type="component" value="Unassembled WGS sequence"/>
</dbReference>
<organism evidence="3 4">
    <name type="scientific">Trinickia dabaoshanensis</name>
    <dbReference type="NCBI Taxonomy" id="564714"/>
    <lineage>
        <taxon>Bacteria</taxon>
        <taxon>Pseudomonadati</taxon>
        <taxon>Pseudomonadota</taxon>
        <taxon>Betaproteobacteria</taxon>
        <taxon>Burkholderiales</taxon>
        <taxon>Burkholderiaceae</taxon>
        <taxon>Trinickia</taxon>
    </lineage>
</organism>
<accession>A0A2N7VPU5</accession>
<dbReference type="InterPro" id="IPR002142">
    <property type="entry name" value="Peptidase_S49"/>
</dbReference>
<dbReference type="InterPro" id="IPR033855">
    <property type="entry name" value="Protein_C"/>
</dbReference>
<reference evidence="3 4" key="1">
    <citation type="submission" date="2018-01" db="EMBL/GenBank/DDBJ databases">
        <title>Whole genome analyses suggest that Burkholderia sensu lato contains two further novel genera in the rhizoxinica-symbiotica group Mycetohabitans gen. nov., and Trinickia gen. nov.: implications for the evolution of diazotrophy and nodulation in the Burkholderiaceae.</title>
        <authorList>
            <person name="Estrada-de los Santos P."/>
            <person name="Palmer M."/>
            <person name="Chavez-Ramirez B."/>
            <person name="Beukes C."/>
            <person name="Steenkamp E.T."/>
            <person name="Hirsch A.M."/>
            <person name="Manyaka P."/>
            <person name="Maluk M."/>
            <person name="Lafos M."/>
            <person name="Crook M."/>
            <person name="Gross E."/>
            <person name="Simon M.F."/>
            <person name="Bueno dos Reis Junior F."/>
            <person name="Poole P.S."/>
            <person name="Venter S.N."/>
            <person name="James E.K."/>
        </authorList>
    </citation>
    <scope>NUCLEOTIDE SEQUENCE [LARGE SCALE GENOMIC DNA]</scope>
    <source>
        <strain evidence="3 4">GIMN1.004</strain>
    </source>
</reference>
<evidence type="ECO:0000313" key="3">
    <source>
        <dbReference type="EMBL" id="PMS19190.1"/>
    </source>
</evidence>
<evidence type="ECO:0000313" key="4">
    <source>
        <dbReference type="Proteomes" id="UP000235616"/>
    </source>
</evidence>
<dbReference type="Gene3D" id="3.90.226.10">
    <property type="entry name" value="2-enoyl-CoA Hydratase, Chain A, domain 1"/>
    <property type="match status" value="1"/>
</dbReference>
<dbReference type="PANTHER" id="PTHR42987">
    <property type="entry name" value="PEPTIDASE S49"/>
    <property type="match status" value="1"/>
</dbReference>
<evidence type="ECO:0000259" key="2">
    <source>
        <dbReference type="Pfam" id="PF01343"/>
    </source>
</evidence>
<feature type="domain" description="Peptidase S49" evidence="2">
    <location>
        <begin position="130"/>
        <end position="277"/>
    </location>
</feature>
<dbReference type="SUPFAM" id="SSF52096">
    <property type="entry name" value="ClpP/crotonase"/>
    <property type="match status" value="1"/>
</dbReference>
<dbReference type="Pfam" id="PF01343">
    <property type="entry name" value="Peptidase_S49"/>
    <property type="match status" value="1"/>
</dbReference>
<proteinExistence type="inferred from homology"/>
<comment type="similarity">
    <text evidence="1">Belongs to the peptidase S49 family.</text>
</comment>
<dbReference type="RefSeq" id="WP_102646271.1">
    <property type="nucleotide sequence ID" value="NZ_PNYA01000012.1"/>
</dbReference>
<dbReference type="CDD" id="cd07022">
    <property type="entry name" value="S49_Sppa_36K_type"/>
    <property type="match status" value="1"/>
</dbReference>
<gene>
    <name evidence="3" type="ORF">C0Z18_15175</name>
</gene>